<dbReference type="AlphaFoldDB" id="A0A645EHK6"/>
<organism evidence="2">
    <name type="scientific">bioreactor metagenome</name>
    <dbReference type="NCBI Taxonomy" id="1076179"/>
    <lineage>
        <taxon>unclassified sequences</taxon>
        <taxon>metagenomes</taxon>
        <taxon>ecological metagenomes</taxon>
    </lineage>
</organism>
<accession>A0A645EHK6</accession>
<reference evidence="2" key="1">
    <citation type="submission" date="2019-08" db="EMBL/GenBank/DDBJ databases">
        <authorList>
            <person name="Kucharzyk K."/>
            <person name="Murdoch R.W."/>
            <person name="Higgins S."/>
            <person name="Loffler F."/>
        </authorList>
    </citation>
    <scope>NUCLEOTIDE SEQUENCE</scope>
</reference>
<keyword evidence="1" id="KW-1133">Transmembrane helix</keyword>
<evidence type="ECO:0000313" key="2">
    <source>
        <dbReference type="EMBL" id="MPN01237.1"/>
    </source>
</evidence>
<feature type="transmembrane region" description="Helical" evidence="1">
    <location>
        <begin position="20"/>
        <end position="40"/>
    </location>
</feature>
<protein>
    <submittedName>
        <fullName evidence="2">Uncharacterized protein</fullName>
    </submittedName>
</protein>
<keyword evidence="1" id="KW-0472">Membrane</keyword>
<sequence>MLEDTVVLFLGNPNVTGSKQIIAAVSIIAIIIQGAVFAFLKNKARSVQAARACALGYLLNASIQLSLALIVLSMIAAAGGTAINPYWTLSGAVCALASLIWYRSKKV</sequence>
<gene>
    <name evidence="2" type="ORF">SDC9_148443</name>
</gene>
<feature type="transmembrane region" description="Helical" evidence="1">
    <location>
        <begin position="52"/>
        <end position="77"/>
    </location>
</feature>
<comment type="caution">
    <text evidence="2">The sequence shown here is derived from an EMBL/GenBank/DDBJ whole genome shotgun (WGS) entry which is preliminary data.</text>
</comment>
<proteinExistence type="predicted"/>
<name>A0A645EHK6_9ZZZZ</name>
<feature type="transmembrane region" description="Helical" evidence="1">
    <location>
        <begin position="83"/>
        <end position="102"/>
    </location>
</feature>
<evidence type="ECO:0000256" key="1">
    <source>
        <dbReference type="SAM" id="Phobius"/>
    </source>
</evidence>
<dbReference type="EMBL" id="VSSQ01047254">
    <property type="protein sequence ID" value="MPN01237.1"/>
    <property type="molecule type" value="Genomic_DNA"/>
</dbReference>
<keyword evidence="1" id="KW-0812">Transmembrane</keyword>